<sequence length="157" mass="18583">MPRATYTALEYTDMILIYGESQGNKALALRTYRERYGDTRTCPRNPRTIVLAVQRARENKPLVAHQEGVPPQQIPTAREQQILDYFDRNPTLSLHRAACQFRVCRRTVQYMWFHLMPLAFINVVYKIIFRSIIKDKFIIFLSKNIMIFRLYNTHVIS</sequence>
<keyword evidence="1" id="KW-0472">Membrane</keyword>
<gene>
    <name evidence="3" type="ORF">CINC_LOCUS8450</name>
</gene>
<name>A0A9N8Q054_CHRIL</name>
<dbReference type="OrthoDB" id="9971063at2759"/>
<dbReference type="AlphaFoldDB" id="A0A9N8Q054"/>
<keyword evidence="1" id="KW-1133">Transmembrane helix</keyword>
<dbReference type="Proteomes" id="UP001154114">
    <property type="component" value="Chromosome 26"/>
</dbReference>
<feature type="domain" description="DUF4817" evidence="2">
    <location>
        <begin position="9"/>
        <end position="44"/>
    </location>
</feature>
<reference evidence="3" key="1">
    <citation type="submission" date="2021-12" db="EMBL/GenBank/DDBJ databases">
        <authorList>
            <person name="King R."/>
        </authorList>
    </citation>
    <scope>NUCLEOTIDE SEQUENCE</scope>
</reference>
<dbReference type="EMBL" id="LR824029">
    <property type="protein sequence ID" value="CAD0206154.1"/>
    <property type="molecule type" value="Genomic_DNA"/>
</dbReference>
<keyword evidence="1" id="KW-0812">Transmembrane</keyword>
<evidence type="ECO:0000313" key="3">
    <source>
        <dbReference type="EMBL" id="CAD0206154.1"/>
    </source>
</evidence>
<evidence type="ECO:0000259" key="2">
    <source>
        <dbReference type="Pfam" id="PF16087"/>
    </source>
</evidence>
<protein>
    <recommendedName>
        <fullName evidence="2">DUF4817 domain-containing protein</fullName>
    </recommendedName>
</protein>
<evidence type="ECO:0000313" key="4">
    <source>
        <dbReference type="Proteomes" id="UP001154114"/>
    </source>
</evidence>
<accession>A0A9N8Q054</accession>
<keyword evidence="4" id="KW-1185">Reference proteome</keyword>
<proteinExistence type="predicted"/>
<dbReference type="InterPro" id="IPR032135">
    <property type="entry name" value="DUF4817"/>
</dbReference>
<evidence type="ECO:0000256" key="1">
    <source>
        <dbReference type="SAM" id="Phobius"/>
    </source>
</evidence>
<feature type="transmembrane region" description="Helical" evidence="1">
    <location>
        <begin position="110"/>
        <end position="129"/>
    </location>
</feature>
<dbReference type="Pfam" id="PF16087">
    <property type="entry name" value="DUF4817"/>
    <property type="match status" value="1"/>
</dbReference>
<organism evidence="3 4">
    <name type="scientific">Chrysodeixis includens</name>
    <name type="common">Soybean looper</name>
    <name type="synonym">Pseudoplusia includens</name>
    <dbReference type="NCBI Taxonomy" id="689277"/>
    <lineage>
        <taxon>Eukaryota</taxon>
        <taxon>Metazoa</taxon>
        <taxon>Ecdysozoa</taxon>
        <taxon>Arthropoda</taxon>
        <taxon>Hexapoda</taxon>
        <taxon>Insecta</taxon>
        <taxon>Pterygota</taxon>
        <taxon>Neoptera</taxon>
        <taxon>Endopterygota</taxon>
        <taxon>Lepidoptera</taxon>
        <taxon>Glossata</taxon>
        <taxon>Ditrysia</taxon>
        <taxon>Noctuoidea</taxon>
        <taxon>Noctuidae</taxon>
        <taxon>Plusiinae</taxon>
        <taxon>Chrysodeixis</taxon>
    </lineage>
</organism>